<evidence type="ECO:0000256" key="8">
    <source>
        <dbReference type="SAM" id="SignalP"/>
    </source>
</evidence>
<organism evidence="10 11">
    <name type="scientific">Chitinimonas lacunae</name>
    <dbReference type="NCBI Taxonomy" id="1963018"/>
    <lineage>
        <taxon>Bacteria</taxon>
        <taxon>Pseudomonadati</taxon>
        <taxon>Pseudomonadota</taxon>
        <taxon>Betaproteobacteria</taxon>
        <taxon>Neisseriales</taxon>
        <taxon>Chitinibacteraceae</taxon>
        <taxon>Chitinimonas</taxon>
    </lineage>
</organism>
<dbReference type="RefSeq" id="WP_378168199.1">
    <property type="nucleotide sequence ID" value="NZ_JBHSBU010000002.1"/>
</dbReference>
<dbReference type="Proteomes" id="UP001595791">
    <property type="component" value="Unassembled WGS sequence"/>
</dbReference>
<proteinExistence type="predicted"/>
<name>A0ABV8MX53_9NEIS</name>
<dbReference type="InterPro" id="IPR051156">
    <property type="entry name" value="Mito/Outer_Membr_Metalloprot"/>
</dbReference>
<dbReference type="PANTHER" id="PTHR22726:SF1">
    <property type="entry name" value="METALLOENDOPEPTIDASE OMA1, MITOCHONDRIAL"/>
    <property type="match status" value="1"/>
</dbReference>
<evidence type="ECO:0000313" key="11">
    <source>
        <dbReference type="Proteomes" id="UP001595791"/>
    </source>
</evidence>
<keyword evidence="11" id="KW-1185">Reference proteome</keyword>
<comment type="caution">
    <text evidence="10">The sequence shown here is derived from an EMBL/GenBank/DDBJ whole genome shotgun (WGS) entry which is preliminary data.</text>
</comment>
<keyword evidence="4 10" id="KW-0378">Hydrolase</keyword>
<protein>
    <submittedName>
        <fullName evidence="10">M48 family metalloprotease</fullName>
        <ecNumber evidence="10">3.4.24.-</ecNumber>
    </submittedName>
</protein>
<sequence>MISRVLRHTVLFAALLGAGFAHAGEPELIDAQKWLEQTKVEKNRRMLNGLLEIKNRLEQASQIKTRLLLQNDDDINAFASELEGEKVIVFNLGLIETFEDDRDAIAAVYAHELAHHAKDHIGKGKSTSTALGVLGALVGAAIDYKLGGGRLGSRASGFAATLLDRKFNRDQEREADSAGIPWLVAAGYNPQGAIRMHRTLLAQSDNEQFSMMQTHPTSEERIERLEKLIRDDPAAVQLAKVDKARLFEAPPPEQQAASSSHQHGPGAKTPDAKLLEPIEGVTLDAFAKISNELTYQQNAAAVYRKHGISADKYQRVSAGFTARMAADQSFALSEHYSGRFLAASQGPYARYGTDVAQAMKGGRLKESPPITLEQYVAISRQLQQQGELAADPKAMAQLLKPYRLSSYDWVLVQNWWGRKFNEDSQMMQRYITLLSQQEEEAS</sequence>
<evidence type="ECO:0000259" key="9">
    <source>
        <dbReference type="Pfam" id="PF01435"/>
    </source>
</evidence>
<evidence type="ECO:0000256" key="3">
    <source>
        <dbReference type="ARBA" id="ARBA00022723"/>
    </source>
</evidence>
<dbReference type="InterPro" id="IPR001915">
    <property type="entry name" value="Peptidase_M48"/>
</dbReference>
<feature type="chain" id="PRO_5046673829" evidence="8">
    <location>
        <begin position="24"/>
        <end position="442"/>
    </location>
</feature>
<evidence type="ECO:0000256" key="2">
    <source>
        <dbReference type="ARBA" id="ARBA00022670"/>
    </source>
</evidence>
<feature type="region of interest" description="Disordered" evidence="7">
    <location>
        <begin position="250"/>
        <end position="272"/>
    </location>
</feature>
<accession>A0ABV8MX53</accession>
<feature type="signal peptide" evidence="8">
    <location>
        <begin position="1"/>
        <end position="23"/>
    </location>
</feature>
<keyword evidence="6 10" id="KW-0482">Metalloprotease</keyword>
<evidence type="ECO:0000313" key="10">
    <source>
        <dbReference type="EMBL" id="MFC4161738.1"/>
    </source>
</evidence>
<comment type="cofactor">
    <cofactor evidence="1">
        <name>Zn(2+)</name>
        <dbReference type="ChEBI" id="CHEBI:29105"/>
    </cofactor>
</comment>
<dbReference type="Pfam" id="PF01435">
    <property type="entry name" value="Peptidase_M48"/>
    <property type="match status" value="1"/>
</dbReference>
<evidence type="ECO:0000256" key="5">
    <source>
        <dbReference type="ARBA" id="ARBA00022833"/>
    </source>
</evidence>
<evidence type="ECO:0000256" key="4">
    <source>
        <dbReference type="ARBA" id="ARBA00022801"/>
    </source>
</evidence>
<keyword evidence="8" id="KW-0732">Signal</keyword>
<dbReference type="PANTHER" id="PTHR22726">
    <property type="entry name" value="METALLOENDOPEPTIDASE OMA1"/>
    <property type="match status" value="1"/>
</dbReference>
<dbReference type="EC" id="3.4.24.-" evidence="10"/>
<feature type="domain" description="Peptidase M48" evidence="9">
    <location>
        <begin position="67"/>
        <end position="228"/>
    </location>
</feature>
<dbReference type="EMBL" id="JBHSBU010000002">
    <property type="protein sequence ID" value="MFC4161738.1"/>
    <property type="molecule type" value="Genomic_DNA"/>
</dbReference>
<evidence type="ECO:0000256" key="7">
    <source>
        <dbReference type="SAM" id="MobiDB-lite"/>
    </source>
</evidence>
<dbReference type="GO" id="GO:0008237">
    <property type="term" value="F:metallopeptidase activity"/>
    <property type="evidence" value="ECO:0007669"/>
    <property type="project" value="UniProtKB-KW"/>
</dbReference>
<evidence type="ECO:0000256" key="6">
    <source>
        <dbReference type="ARBA" id="ARBA00023049"/>
    </source>
</evidence>
<dbReference type="Gene3D" id="3.30.2010.10">
    <property type="entry name" value="Metalloproteases ('zincins'), catalytic domain"/>
    <property type="match status" value="1"/>
</dbReference>
<keyword evidence="3" id="KW-0479">Metal-binding</keyword>
<keyword evidence="2" id="KW-0645">Protease</keyword>
<gene>
    <name evidence="10" type="ORF">ACFOW7_20590</name>
</gene>
<evidence type="ECO:0000256" key="1">
    <source>
        <dbReference type="ARBA" id="ARBA00001947"/>
    </source>
</evidence>
<keyword evidence="5" id="KW-0862">Zinc</keyword>
<reference evidence="11" key="1">
    <citation type="journal article" date="2019" name="Int. J. Syst. Evol. Microbiol.">
        <title>The Global Catalogue of Microorganisms (GCM) 10K type strain sequencing project: providing services to taxonomists for standard genome sequencing and annotation.</title>
        <authorList>
            <consortium name="The Broad Institute Genomics Platform"/>
            <consortium name="The Broad Institute Genome Sequencing Center for Infectious Disease"/>
            <person name="Wu L."/>
            <person name="Ma J."/>
        </authorList>
    </citation>
    <scope>NUCLEOTIDE SEQUENCE [LARGE SCALE GENOMIC DNA]</scope>
    <source>
        <strain evidence="11">LMG 29894</strain>
    </source>
</reference>